<dbReference type="EMBL" id="JANSLM010000003">
    <property type="protein sequence ID" value="MDT8837653.1"/>
    <property type="molecule type" value="Genomic_DNA"/>
</dbReference>
<dbReference type="InterPro" id="IPR018682">
    <property type="entry name" value="DUF2167_membr"/>
</dbReference>
<gene>
    <name evidence="3" type="ORF">ParKJ_09525</name>
</gene>
<dbReference type="Pfam" id="PF09935">
    <property type="entry name" value="DUF2167"/>
    <property type="match status" value="1"/>
</dbReference>
<comment type="caution">
    <text evidence="3">The sequence shown here is derived from an EMBL/GenBank/DDBJ whole genome shotgun (WGS) entry which is preliminary data.</text>
</comment>
<dbReference type="Proteomes" id="UP001246473">
    <property type="component" value="Unassembled WGS sequence"/>
</dbReference>
<accession>A0AAP5Q5T5</accession>
<keyword evidence="2" id="KW-0732">Signal</keyword>
<protein>
    <submittedName>
        <fullName evidence="3">DUF2167 domain-containing protein</fullName>
    </submittedName>
</protein>
<evidence type="ECO:0000313" key="3">
    <source>
        <dbReference type="EMBL" id="MDT8837653.1"/>
    </source>
</evidence>
<feature type="signal peptide" evidence="2">
    <location>
        <begin position="1"/>
        <end position="30"/>
    </location>
</feature>
<feature type="chain" id="PRO_5042833578" evidence="2">
    <location>
        <begin position="31"/>
        <end position="316"/>
    </location>
</feature>
<sequence length="316" mass="34028">MKTLLPSRKTAYLSVLLLFMALTDSTGAQASQKKAHAAVAASGAAPATPASAPLDSSIPLEVWNNPAWQHGPATVQLGQVASLIVPAGFRYFPPPPAQADQRATGASDTGDAASAQEDDPPIAALAPEDGSWSMRIVLSHSGHVDTDYVSLNPEELASTMQVRSNPVAPDAPPSARFSSNDMVDWIRAPRWDANRHELDWLYEDTVIGSSAMRSTSYLNAVKFGRRYNVGMQIELEDGNSKEHAAALKDTFDRLVEGVKFRDGETYADYRSGDEKATLKVAEYITGPKTEADEEFDQKIARAAGFGAALQRGFFPS</sequence>
<proteinExistence type="predicted"/>
<organism evidence="3 4">
    <name type="scientific">Paraburkholderia fungorum</name>
    <dbReference type="NCBI Taxonomy" id="134537"/>
    <lineage>
        <taxon>Bacteria</taxon>
        <taxon>Pseudomonadati</taxon>
        <taxon>Pseudomonadota</taxon>
        <taxon>Betaproteobacteria</taxon>
        <taxon>Burkholderiales</taxon>
        <taxon>Burkholderiaceae</taxon>
        <taxon>Paraburkholderia</taxon>
    </lineage>
</organism>
<evidence type="ECO:0000256" key="1">
    <source>
        <dbReference type="SAM" id="MobiDB-lite"/>
    </source>
</evidence>
<dbReference type="AlphaFoldDB" id="A0AAP5Q5T5"/>
<dbReference type="RefSeq" id="WP_106356108.1">
    <property type="nucleotide sequence ID" value="NZ_CP099623.1"/>
</dbReference>
<evidence type="ECO:0000313" key="4">
    <source>
        <dbReference type="Proteomes" id="UP001246473"/>
    </source>
</evidence>
<reference evidence="3" key="1">
    <citation type="submission" date="2022-08" db="EMBL/GenBank/DDBJ databases">
        <authorList>
            <person name="Kim S.-J."/>
        </authorList>
    </citation>
    <scope>NUCLEOTIDE SEQUENCE</scope>
    <source>
        <strain evidence="3">KJ</strain>
    </source>
</reference>
<name>A0AAP5Q5T5_9BURK</name>
<feature type="region of interest" description="Disordered" evidence="1">
    <location>
        <begin position="94"/>
        <end position="126"/>
    </location>
</feature>
<evidence type="ECO:0000256" key="2">
    <source>
        <dbReference type="SAM" id="SignalP"/>
    </source>
</evidence>